<accession>A0A1V4I7G5</accession>
<dbReference type="FunFam" id="1.20.1740.10:FF:000004">
    <property type="entry name" value="Sodium:alanine symporter family protein"/>
    <property type="match status" value="1"/>
</dbReference>
<keyword evidence="4 9" id="KW-1003">Cell membrane</keyword>
<feature type="transmembrane region" description="Helical" evidence="9">
    <location>
        <begin position="385"/>
        <end position="403"/>
    </location>
</feature>
<keyword evidence="6 9" id="KW-0769">Symport</keyword>
<gene>
    <name evidence="10" type="primary">alsT_1</name>
    <name evidence="10" type="ORF">CLOTH_10070</name>
</gene>
<dbReference type="GO" id="GO:0005886">
    <property type="term" value="C:plasma membrane"/>
    <property type="evidence" value="ECO:0007669"/>
    <property type="project" value="UniProtKB-SubCell"/>
</dbReference>
<feature type="transmembrane region" description="Helical" evidence="9">
    <location>
        <begin position="147"/>
        <end position="165"/>
    </location>
</feature>
<evidence type="ECO:0000313" key="10">
    <source>
        <dbReference type="EMBL" id="OPJ55829.1"/>
    </source>
</evidence>
<dbReference type="OrthoDB" id="9804874at2"/>
<comment type="caution">
    <text evidence="10">The sequence shown here is derived from an EMBL/GenBank/DDBJ whole genome shotgun (WGS) entry which is preliminary data.</text>
</comment>
<feature type="transmembrane region" description="Helical" evidence="9">
    <location>
        <begin position="12"/>
        <end position="32"/>
    </location>
</feature>
<dbReference type="Gene3D" id="1.20.1740.10">
    <property type="entry name" value="Amino acid/polyamine transporter I"/>
    <property type="match status" value="1"/>
</dbReference>
<evidence type="ECO:0000256" key="1">
    <source>
        <dbReference type="ARBA" id="ARBA00004651"/>
    </source>
</evidence>
<keyword evidence="3 9" id="KW-0813">Transport</keyword>
<proteinExistence type="inferred from homology"/>
<sequence>MDLFDIVSKINSILWGPVMLFLLLGTGVLFTFKLRFLQIRKMKYAFKETFKGIFKKGDRANEDGMSSFQALSTAIAAQVGTGNLAGVATAIAAGGPGAIFWMWISGFFGMSTIFAEAILAQVYKKRVDGEVTGGPAYYITDGLKNKYLAAFFSIAIILALGFMGNMVQSNSIGAAVSGAFNINPLFVGIGVAIIVGLIIIGGIGRIASFTEKIVPFMAIFYILGSLIIVFSNYENIIPAFKMIIYGAFNPMAATGGLIGATIKESFRYGIARGLFSNEAGMGSTPHAHAVAKVKHPGQQGLVALMGVIIDTGIVCTLTALVILTTGSIEAGLSGAALTQEGFMRGFGGFGSYFIAICLFFFSLSTIIGWYFFGESNVKFLFGKKGLGLYRAIVLLCIIVGTTMKVELVWELADTFNALMVIPNLIALLGMTSLIVKVTNDYENNFEKNKPSQYINTEDKLRNPQY</sequence>
<dbReference type="Proteomes" id="UP000190140">
    <property type="component" value="Unassembled WGS sequence"/>
</dbReference>
<evidence type="ECO:0000256" key="6">
    <source>
        <dbReference type="ARBA" id="ARBA00022847"/>
    </source>
</evidence>
<organism evidence="10 11">
    <name type="scientific">Alkalithermobacter paradoxus</name>
    <dbReference type="NCBI Taxonomy" id="29349"/>
    <lineage>
        <taxon>Bacteria</taxon>
        <taxon>Bacillati</taxon>
        <taxon>Bacillota</taxon>
        <taxon>Clostridia</taxon>
        <taxon>Peptostreptococcales</taxon>
        <taxon>Tepidibacteraceae</taxon>
        <taxon>Alkalithermobacter</taxon>
    </lineage>
</organism>
<feature type="transmembrane region" description="Helical" evidence="9">
    <location>
        <begin position="352"/>
        <end position="373"/>
    </location>
</feature>
<feature type="transmembrane region" description="Helical" evidence="9">
    <location>
        <begin position="242"/>
        <end position="262"/>
    </location>
</feature>
<keyword evidence="11" id="KW-1185">Reference proteome</keyword>
<evidence type="ECO:0000256" key="3">
    <source>
        <dbReference type="ARBA" id="ARBA00022448"/>
    </source>
</evidence>
<evidence type="ECO:0000256" key="9">
    <source>
        <dbReference type="RuleBase" id="RU363064"/>
    </source>
</evidence>
<comment type="similarity">
    <text evidence="2 9">Belongs to the alanine or glycine:cation symporter (AGCS) (TC 2.A.25) family.</text>
</comment>
<evidence type="ECO:0000256" key="2">
    <source>
        <dbReference type="ARBA" id="ARBA00009261"/>
    </source>
</evidence>
<feature type="transmembrane region" description="Helical" evidence="9">
    <location>
        <begin position="185"/>
        <end position="206"/>
    </location>
</feature>
<protein>
    <submittedName>
        <fullName evidence="10">Amino-acid carrier protein AlsT</fullName>
    </submittedName>
</protein>
<dbReference type="RefSeq" id="WP_079411807.1">
    <property type="nucleotide sequence ID" value="NZ_MZGW01000003.1"/>
</dbReference>
<dbReference type="PANTHER" id="PTHR30330">
    <property type="entry name" value="AGSS FAMILY TRANSPORTER, SODIUM-ALANINE"/>
    <property type="match status" value="1"/>
</dbReference>
<dbReference type="EMBL" id="MZGW01000003">
    <property type="protein sequence ID" value="OPJ55829.1"/>
    <property type="molecule type" value="Genomic_DNA"/>
</dbReference>
<feature type="transmembrane region" description="Helical" evidence="9">
    <location>
        <begin position="213"/>
        <end position="230"/>
    </location>
</feature>
<evidence type="ECO:0000256" key="4">
    <source>
        <dbReference type="ARBA" id="ARBA00022475"/>
    </source>
</evidence>
<feature type="transmembrane region" description="Helical" evidence="9">
    <location>
        <begin position="68"/>
        <end position="92"/>
    </location>
</feature>
<keyword evidence="5 9" id="KW-0812">Transmembrane</keyword>
<feature type="transmembrane region" description="Helical" evidence="9">
    <location>
        <begin position="415"/>
        <end position="435"/>
    </location>
</feature>
<evidence type="ECO:0000256" key="8">
    <source>
        <dbReference type="ARBA" id="ARBA00023136"/>
    </source>
</evidence>
<dbReference type="InterPro" id="IPR001463">
    <property type="entry name" value="Na/Ala_symport"/>
</dbReference>
<evidence type="ECO:0000313" key="11">
    <source>
        <dbReference type="Proteomes" id="UP000190140"/>
    </source>
</evidence>
<evidence type="ECO:0000256" key="5">
    <source>
        <dbReference type="ARBA" id="ARBA00022692"/>
    </source>
</evidence>
<dbReference type="NCBIfam" id="TIGR00835">
    <property type="entry name" value="agcS"/>
    <property type="match status" value="1"/>
</dbReference>
<dbReference type="PANTHER" id="PTHR30330:SF14">
    <property type="entry name" value="SODIUM_AMINO ACID (ALANINE) SYMPORTER"/>
    <property type="match status" value="1"/>
</dbReference>
<reference evidence="10 11" key="1">
    <citation type="submission" date="2017-03" db="EMBL/GenBank/DDBJ databases">
        <title>Genome sequence of Clostridium thermoalcaliphilum DSM 7309.</title>
        <authorList>
            <person name="Poehlein A."/>
            <person name="Daniel R."/>
        </authorList>
    </citation>
    <scope>NUCLEOTIDE SEQUENCE [LARGE SCALE GENOMIC DNA]</scope>
    <source>
        <strain evidence="10 11">DSM 7309</strain>
    </source>
</reference>
<keyword evidence="8 9" id="KW-0472">Membrane</keyword>
<evidence type="ECO:0000256" key="7">
    <source>
        <dbReference type="ARBA" id="ARBA00022989"/>
    </source>
</evidence>
<dbReference type="Pfam" id="PF01235">
    <property type="entry name" value="Na_Ala_symp"/>
    <property type="match status" value="1"/>
</dbReference>
<name>A0A1V4I7G5_9FIRM</name>
<dbReference type="AlphaFoldDB" id="A0A1V4I7G5"/>
<dbReference type="PRINTS" id="PR00175">
    <property type="entry name" value="NAALASMPORT"/>
</dbReference>
<feature type="transmembrane region" description="Helical" evidence="9">
    <location>
        <begin position="98"/>
        <end position="119"/>
    </location>
</feature>
<comment type="subcellular location">
    <subcellularLocation>
        <location evidence="1 9">Cell membrane</location>
        <topology evidence="1 9">Multi-pass membrane protein</topology>
    </subcellularLocation>
</comment>
<keyword evidence="7 9" id="KW-1133">Transmembrane helix</keyword>
<feature type="transmembrane region" description="Helical" evidence="9">
    <location>
        <begin position="301"/>
        <end position="323"/>
    </location>
</feature>
<dbReference type="GO" id="GO:0005283">
    <property type="term" value="F:amino acid:sodium symporter activity"/>
    <property type="evidence" value="ECO:0007669"/>
    <property type="project" value="InterPro"/>
</dbReference>